<dbReference type="WBParaSite" id="PTRK_0001465300.1">
    <property type="protein sequence ID" value="PTRK_0001465300.1"/>
    <property type="gene ID" value="PTRK_0001465300"/>
</dbReference>
<evidence type="ECO:0000313" key="2">
    <source>
        <dbReference type="WBParaSite" id="PTRK_0001465300.1"/>
    </source>
</evidence>
<dbReference type="Proteomes" id="UP000038045">
    <property type="component" value="Unplaced"/>
</dbReference>
<keyword evidence="1" id="KW-1185">Reference proteome</keyword>
<sequence>MINISSTFSMLLNGTNRSIKGSGFPLTVDNLAVLSDKKHGLKRYQNIVITRFKTIGIILENDNVNFSKIVLGNGGENSSTTKEQYMKYLQTKKGDDVLIFGTFLVKKKAIDQLHLEEIYEIDNFFDAEISFGHEVDLMETICKNKFLTEIPFDEYPNNVNTGYGCSPYVECEPKVNNSAITSPSNTANALNSQASLNSLSLLQTNKRNAIDNCHINVKQEKENDNRHSTNNVSTKKSVSEIEMSLTLAFKSSKKNEIDFNDLCEFLGLSKMDIIGALCELESKFEVVNLKTIRML</sequence>
<protein>
    <submittedName>
        <fullName evidence="2">RPA_C domain-containing protein</fullName>
    </submittedName>
</protein>
<reference evidence="2" key="1">
    <citation type="submission" date="2017-02" db="UniProtKB">
        <authorList>
            <consortium name="WormBaseParasite"/>
        </authorList>
    </citation>
    <scope>IDENTIFICATION</scope>
</reference>
<accession>A0A0N5A034</accession>
<dbReference type="AlphaFoldDB" id="A0A0N5A034"/>
<evidence type="ECO:0000313" key="1">
    <source>
        <dbReference type="Proteomes" id="UP000038045"/>
    </source>
</evidence>
<organism evidence="1 2">
    <name type="scientific">Parastrongyloides trichosuri</name>
    <name type="common">Possum-specific nematode worm</name>
    <dbReference type="NCBI Taxonomy" id="131310"/>
    <lineage>
        <taxon>Eukaryota</taxon>
        <taxon>Metazoa</taxon>
        <taxon>Ecdysozoa</taxon>
        <taxon>Nematoda</taxon>
        <taxon>Chromadorea</taxon>
        <taxon>Rhabditida</taxon>
        <taxon>Tylenchina</taxon>
        <taxon>Panagrolaimomorpha</taxon>
        <taxon>Strongyloidoidea</taxon>
        <taxon>Strongyloididae</taxon>
        <taxon>Parastrongyloides</taxon>
    </lineage>
</organism>
<name>A0A0N5A034_PARTI</name>
<proteinExistence type="predicted"/>